<evidence type="ECO:0000313" key="2">
    <source>
        <dbReference type="EMBL" id="KAK9109689.1"/>
    </source>
</evidence>
<feature type="coiled-coil region" evidence="1">
    <location>
        <begin position="105"/>
        <end position="160"/>
    </location>
</feature>
<accession>A0AAP0NKA8</accession>
<dbReference type="PANTHER" id="PTHR36390:SF1">
    <property type="entry name" value="MYOSIN HEAVY CHAIN-LIKE PROTEIN"/>
    <property type="match status" value="1"/>
</dbReference>
<dbReference type="EMBL" id="JBBNAE010000007">
    <property type="protein sequence ID" value="KAK9109689.1"/>
    <property type="molecule type" value="Genomic_DNA"/>
</dbReference>
<gene>
    <name evidence="2" type="ORF">Sjap_017749</name>
</gene>
<dbReference type="PANTHER" id="PTHR36390">
    <property type="entry name" value="MYOSIN HEAVY CHAIN-LIKE PROTEIN"/>
    <property type="match status" value="1"/>
</dbReference>
<evidence type="ECO:0000256" key="1">
    <source>
        <dbReference type="SAM" id="Coils"/>
    </source>
</evidence>
<organism evidence="2 3">
    <name type="scientific">Stephania japonica</name>
    <dbReference type="NCBI Taxonomy" id="461633"/>
    <lineage>
        <taxon>Eukaryota</taxon>
        <taxon>Viridiplantae</taxon>
        <taxon>Streptophyta</taxon>
        <taxon>Embryophyta</taxon>
        <taxon>Tracheophyta</taxon>
        <taxon>Spermatophyta</taxon>
        <taxon>Magnoliopsida</taxon>
        <taxon>Ranunculales</taxon>
        <taxon>Menispermaceae</taxon>
        <taxon>Menispermoideae</taxon>
        <taxon>Cissampelideae</taxon>
        <taxon>Stephania</taxon>
    </lineage>
</organism>
<name>A0AAP0NKA8_9MAGN</name>
<proteinExistence type="predicted"/>
<dbReference type="Proteomes" id="UP001417504">
    <property type="component" value="Unassembled WGS sequence"/>
</dbReference>
<protein>
    <submittedName>
        <fullName evidence="2">Uncharacterized protein</fullName>
    </submittedName>
</protein>
<keyword evidence="1" id="KW-0175">Coiled coil</keyword>
<feature type="coiled-coil region" evidence="1">
    <location>
        <begin position="200"/>
        <end position="241"/>
    </location>
</feature>
<evidence type="ECO:0000313" key="3">
    <source>
        <dbReference type="Proteomes" id="UP001417504"/>
    </source>
</evidence>
<keyword evidence="3" id="KW-1185">Reference proteome</keyword>
<dbReference type="AlphaFoldDB" id="A0AAP0NKA8"/>
<reference evidence="2 3" key="1">
    <citation type="submission" date="2024-01" db="EMBL/GenBank/DDBJ databases">
        <title>Genome assemblies of Stephania.</title>
        <authorList>
            <person name="Yang L."/>
        </authorList>
    </citation>
    <scope>NUCLEOTIDE SEQUENCE [LARGE SCALE GENOMIC DNA]</scope>
    <source>
        <strain evidence="2">QJT</strain>
        <tissue evidence="2">Leaf</tissue>
    </source>
</reference>
<comment type="caution">
    <text evidence="2">The sequence shown here is derived from an EMBL/GenBank/DDBJ whole genome shotgun (WGS) entry which is preliminary data.</text>
</comment>
<sequence>MSAHLNLDNEFSLDLDQLLQLVATCKELIRDKEMLKESKSKSDELIKILELNLKSLSEARSKDFKYTQELEEELSKCYEKIGYMQDQLNLRNIEANCMGEHVHSLELKLAEAGKLQEKLSQLNEEVIKGNFDCFFLKKELENKEAELQNSTLCIKKLEETISSIAMESQCEIESIKLDLLSLEEMSLETKKFPEEMIEENAAAEEVMEELKILLQDSLKRIEYLEKENKNLKVKLQISKSEDLGIFIENKSISHYDVQSSSNQENELSASKVPCCEEISGMHVSKSSPVAPEQNFKDDMDKMLNQIHEYELLVKQLKDELKEEKSRSKEEAEDLTQEMAELRYQIMGMLEEECKRRSCIEQASLQRIAELEEQVRKEKKKSVIASMRLQQVQKLAESRSVGLHHMKILSEDSHIGPQGSEICSCGECETSRCILKDCSAREPLEVKCVDEGFAGNSASALLAWIPRENHGVQRETSQSDKPEVSLCNC</sequence>
<feature type="coiled-coil region" evidence="1">
    <location>
        <begin position="299"/>
        <end position="380"/>
    </location>
</feature>